<feature type="compositionally biased region" description="Basic and acidic residues" evidence="2">
    <location>
        <begin position="727"/>
        <end position="750"/>
    </location>
</feature>
<evidence type="ECO:0000313" key="3">
    <source>
        <dbReference type="EMBL" id="GBG74865.1"/>
    </source>
</evidence>
<dbReference type="Proteomes" id="UP000265515">
    <property type="component" value="Unassembled WGS sequence"/>
</dbReference>
<sequence length="910" mass="95400">MREGPNVVSVCTYENGEVVCKQRRHWNKVLREFRDGHLANLRVGPNQRCESFHYNNKEQRRNGVSLTHRSLQCNGGRKMVVEHNVRGGGLMEEANPAQHPLASFCHPRDWEDDHSRRHSDRCAVIFLAPHQVPQLFEGRYDIAAISRWQRGTVLVVIIIIVDDFHRIALVAVAALVVAGNRAVAAIAGAFVEKSAIGVLASVGVAVGGTVPFGLARGYEAAAHILVAAWPVAVVDDGFPGPAAAPGIPAVLGLGVGTVAVVAVVRDVAVAVPLARANVVVFGAHRSIGAAVAPCPGHVDGRTIADFGTECPGPEPSECGAAQDPVAGSGMATPTPFPYGCVAPGTAAGRSSTIRGPHPWGGVTGEGGAAGTAFPPQGGGVGRSAGVVVAGPLALRGPGDEPGRPGVGVSPAAGPGPSAPASLPYVCEFGNVDGFCPPLGTEAGHSGGLHVAAPPATPGPSTDPVGPGVAVTPAPRHPLALWGALAVGAGWPDLGASPSAAPGPAAPARLPWALVYTGEGGVGAAYLPQGTSVDHNPPSQEGRPEGLANLCLGQSKAGGQPVPIEEPSKASIMAAEVVAAGTEVSKMMALCRKALDQFAIKQLEDVMELSRKGEIRPEVTECTIDVNIQQLREALAAEERKKEELARKHEQKLRREHKVKEIGQVIGTEGKEQIDMTQTLYHIMTYLTFLEEKIDEQQNQLDEIVVGLRTITNIVKGKHPVEGEEEVKEEKKEVKKLMSDAMKSADPHDQKLSTGGGKSSNGGGSSPPSSPPNTPPATPPSSPPPKSLQGAEKQILWRQKRQDHNLVVFDDDTVEKWPLEVEGVASSSDSGKGEVIAAVVNKGGPRPPVKKKKPCSFPEHLGIAVGKPWEKMGLSHETWQERMDNAQCLCGTPGHVIAWCPLIRNPKASRQ</sequence>
<evidence type="ECO:0000256" key="2">
    <source>
        <dbReference type="SAM" id="MobiDB-lite"/>
    </source>
</evidence>
<feature type="compositionally biased region" description="Gly residues" evidence="2">
    <location>
        <begin position="753"/>
        <end position="764"/>
    </location>
</feature>
<name>A0A388KXT8_CHABU</name>
<evidence type="ECO:0000313" key="4">
    <source>
        <dbReference type="Proteomes" id="UP000265515"/>
    </source>
</evidence>
<dbReference type="Gramene" id="GBG74865">
    <property type="protein sequence ID" value="GBG74865"/>
    <property type="gene ID" value="CBR_g19378"/>
</dbReference>
<feature type="compositionally biased region" description="Low complexity" evidence="2">
    <location>
        <begin position="406"/>
        <end position="416"/>
    </location>
</feature>
<dbReference type="AlphaFoldDB" id="A0A388KXT8"/>
<evidence type="ECO:0000256" key="1">
    <source>
        <dbReference type="SAM" id="Coils"/>
    </source>
</evidence>
<feature type="compositionally biased region" description="Pro residues" evidence="2">
    <location>
        <begin position="767"/>
        <end position="785"/>
    </location>
</feature>
<comment type="caution">
    <text evidence="3">The sequence shown here is derived from an EMBL/GenBank/DDBJ whole genome shotgun (WGS) entry which is preliminary data.</text>
</comment>
<dbReference type="EMBL" id="BFEA01000212">
    <property type="protein sequence ID" value="GBG74865.1"/>
    <property type="molecule type" value="Genomic_DNA"/>
</dbReference>
<protein>
    <submittedName>
        <fullName evidence="3">Uncharacterized protein</fullName>
    </submittedName>
</protein>
<keyword evidence="1" id="KW-0175">Coiled coil</keyword>
<keyword evidence="4" id="KW-1185">Reference proteome</keyword>
<accession>A0A388KXT8</accession>
<proteinExistence type="predicted"/>
<organism evidence="3 4">
    <name type="scientific">Chara braunii</name>
    <name type="common">Braun's stonewort</name>
    <dbReference type="NCBI Taxonomy" id="69332"/>
    <lineage>
        <taxon>Eukaryota</taxon>
        <taxon>Viridiplantae</taxon>
        <taxon>Streptophyta</taxon>
        <taxon>Charophyceae</taxon>
        <taxon>Charales</taxon>
        <taxon>Characeae</taxon>
        <taxon>Chara</taxon>
    </lineage>
</organism>
<feature type="region of interest" description="Disordered" evidence="2">
    <location>
        <begin position="395"/>
        <end position="416"/>
    </location>
</feature>
<feature type="region of interest" description="Disordered" evidence="2">
    <location>
        <begin position="720"/>
        <end position="791"/>
    </location>
</feature>
<gene>
    <name evidence="3" type="ORF">CBR_g19378</name>
</gene>
<reference evidence="3 4" key="1">
    <citation type="journal article" date="2018" name="Cell">
        <title>The Chara Genome: Secondary Complexity and Implications for Plant Terrestrialization.</title>
        <authorList>
            <person name="Nishiyama T."/>
            <person name="Sakayama H."/>
            <person name="Vries J.D."/>
            <person name="Buschmann H."/>
            <person name="Saint-Marcoux D."/>
            <person name="Ullrich K.K."/>
            <person name="Haas F.B."/>
            <person name="Vanderstraeten L."/>
            <person name="Becker D."/>
            <person name="Lang D."/>
            <person name="Vosolsobe S."/>
            <person name="Rombauts S."/>
            <person name="Wilhelmsson P.K.I."/>
            <person name="Janitza P."/>
            <person name="Kern R."/>
            <person name="Heyl A."/>
            <person name="Rumpler F."/>
            <person name="Villalobos L.I.A.C."/>
            <person name="Clay J.M."/>
            <person name="Skokan R."/>
            <person name="Toyoda A."/>
            <person name="Suzuki Y."/>
            <person name="Kagoshima H."/>
            <person name="Schijlen E."/>
            <person name="Tajeshwar N."/>
            <person name="Catarino B."/>
            <person name="Hetherington A.J."/>
            <person name="Saltykova A."/>
            <person name="Bonnot C."/>
            <person name="Breuninger H."/>
            <person name="Symeonidi A."/>
            <person name="Radhakrishnan G.V."/>
            <person name="Van Nieuwerburgh F."/>
            <person name="Deforce D."/>
            <person name="Chang C."/>
            <person name="Karol K.G."/>
            <person name="Hedrich R."/>
            <person name="Ulvskov P."/>
            <person name="Glockner G."/>
            <person name="Delwiche C.F."/>
            <person name="Petrasek J."/>
            <person name="Van de Peer Y."/>
            <person name="Friml J."/>
            <person name="Beilby M."/>
            <person name="Dolan L."/>
            <person name="Kohara Y."/>
            <person name="Sugano S."/>
            <person name="Fujiyama A."/>
            <person name="Delaux P.-M."/>
            <person name="Quint M."/>
            <person name="TheiBen G."/>
            <person name="Hagemann M."/>
            <person name="Harholt J."/>
            <person name="Dunand C."/>
            <person name="Zachgo S."/>
            <person name="Langdale J."/>
            <person name="Maumus F."/>
            <person name="Straeten D.V.D."/>
            <person name="Gould S.B."/>
            <person name="Rensing S.A."/>
        </authorList>
    </citation>
    <scope>NUCLEOTIDE SEQUENCE [LARGE SCALE GENOMIC DNA]</scope>
    <source>
        <strain evidence="3 4">S276</strain>
    </source>
</reference>
<feature type="coiled-coil region" evidence="1">
    <location>
        <begin position="627"/>
        <end position="654"/>
    </location>
</feature>